<dbReference type="PANTHER" id="PTHR46523:SF1">
    <property type="entry name" value="DCTP PYROPHOSPHATASE 1"/>
    <property type="match status" value="1"/>
</dbReference>
<dbReference type="InterPro" id="IPR004518">
    <property type="entry name" value="MazG-like_dom"/>
</dbReference>
<gene>
    <name evidence="2" type="ORF">CNEO_42045</name>
</gene>
<protein>
    <submittedName>
        <fullName evidence="2">MazG family protein</fullName>
    </submittedName>
</protein>
<evidence type="ECO:0000259" key="1">
    <source>
        <dbReference type="Pfam" id="PF03819"/>
    </source>
</evidence>
<accession>A0AA86JFR0</accession>
<dbReference type="EMBL" id="CAKJVE010000004">
    <property type="protein sequence ID" value="CAG9705762.1"/>
    <property type="molecule type" value="Genomic_DNA"/>
</dbReference>
<reference evidence="2" key="1">
    <citation type="submission" date="2021-10" db="EMBL/GenBank/DDBJ databases">
        <authorList>
            <person name="Mesa V."/>
        </authorList>
    </citation>
    <scope>NUCLEOTIDE SEQUENCE</scope>
    <source>
        <strain evidence="2">CC3_PB</strain>
    </source>
</reference>
<dbReference type="AlphaFoldDB" id="A0AA86JFR0"/>
<comment type="caution">
    <text evidence="2">The sequence shown here is derived from an EMBL/GenBank/DDBJ whole genome shotgun (WGS) entry which is preliminary data.</text>
</comment>
<organism evidence="2 3">
    <name type="scientific">Clostridium neonatale</name>
    <dbReference type="NCBI Taxonomy" id="137838"/>
    <lineage>
        <taxon>Bacteria</taxon>
        <taxon>Bacillati</taxon>
        <taxon>Bacillota</taxon>
        <taxon>Clostridia</taxon>
        <taxon>Eubacteriales</taxon>
        <taxon>Clostridiaceae</taxon>
        <taxon>Clostridium</taxon>
    </lineage>
</organism>
<dbReference type="CDD" id="cd11541">
    <property type="entry name" value="NTP-PPase_u4"/>
    <property type="match status" value="1"/>
</dbReference>
<dbReference type="Pfam" id="PF03819">
    <property type="entry name" value="MazG"/>
    <property type="match status" value="1"/>
</dbReference>
<proteinExistence type="predicted"/>
<dbReference type="SUPFAM" id="SSF101386">
    <property type="entry name" value="all-alpha NTP pyrophosphatases"/>
    <property type="match status" value="1"/>
</dbReference>
<evidence type="ECO:0000313" key="3">
    <source>
        <dbReference type="Proteomes" id="UP000789738"/>
    </source>
</evidence>
<feature type="domain" description="NTP pyrophosphohydrolase MazG-like" evidence="1">
    <location>
        <begin position="86"/>
        <end position="158"/>
    </location>
</feature>
<dbReference type="RefSeq" id="WP_243123168.1">
    <property type="nucleotide sequence ID" value="NZ_CAKJVE010000004.1"/>
</dbReference>
<dbReference type="InterPro" id="IPR011379">
    <property type="entry name" value="MazG-related_GP37"/>
</dbReference>
<evidence type="ECO:0000313" key="2">
    <source>
        <dbReference type="EMBL" id="CAG9705762.1"/>
    </source>
</evidence>
<sequence>MYDEIIKKLELIKDDDSPIEIRLYDHKNSRVAYKRLTYKEFLNIAAVLSVIKWMDIGGKQMDIKEFQNKSTRTINNDLTTEQLISNMCMGISGETGEVIDIIKKYLYQGHELNKEHVTEELGDVMFYITNLATLLGIDMQDVLQNNVDKLLKRYPNGFEKEKSVNR</sequence>
<name>A0AA86JFR0_9CLOT</name>
<dbReference type="Gene3D" id="1.10.287.1080">
    <property type="entry name" value="MazG-like"/>
    <property type="match status" value="1"/>
</dbReference>
<dbReference type="Proteomes" id="UP000789738">
    <property type="component" value="Unassembled WGS sequence"/>
</dbReference>
<dbReference type="PANTHER" id="PTHR46523">
    <property type="entry name" value="DCTP PYROPHOSPHATASE 1"/>
    <property type="match status" value="1"/>
</dbReference>
<dbReference type="InterPro" id="IPR052555">
    <property type="entry name" value="dCTP_Pyrophosphatase"/>
</dbReference>